<name>A0A370N1J6_9BURK</name>
<dbReference type="OrthoDB" id="267270at2"/>
<dbReference type="CDD" id="cd03801">
    <property type="entry name" value="GT4_PimA-like"/>
    <property type="match status" value="1"/>
</dbReference>
<dbReference type="RefSeq" id="WP_115105661.1">
    <property type="nucleotide sequence ID" value="NZ_QHKS01000022.1"/>
</dbReference>
<accession>A0A370N1J6</accession>
<reference evidence="3" key="1">
    <citation type="submission" date="2018-05" db="EMBL/GenBank/DDBJ databases">
        <authorList>
            <person name="Feng T."/>
        </authorList>
    </citation>
    <scope>NUCLEOTIDE SEQUENCE [LARGE SCALE GENOMIC DNA]</scope>
    <source>
        <strain evidence="3">S27</strain>
    </source>
</reference>
<dbReference type="Proteomes" id="UP000254875">
    <property type="component" value="Unassembled WGS sequence"/>
</dbReference>
<dbReference type="GO" id="GO:0016757">
    <property type="term" value="F:glycosyltransferase activity"/>
    <property type="evidence" value="ECO:0007669"/>
    <property type="project" value="UniProtKB-ARBA"/>
</dbReference>
<dbReference type="PANTHER" id="PTHR12526">
    <property type="entry name" value="GLYCOSYLTRANSFERASE"/>
    <property type="match status" value="1"/>
</dbReference>
<dbReference type="AlphaFoldDB" id="A0A370N1J6"/>
<feature type="domain" description="Glycosyltransferase subfamily 4-like N-terminal" evidence="1">
    <location>
        <begin position="41"/>
        <end position="149"/>
    </location>
</feature>
<dbReference type="Pfam" id="PF13692">
    <property type="entry name" value="Glyco_trans_1_4"/>
    <property type="match status" value="1"/>
</dbReference>
<keyword evidence="3" id="KW-1185">Reference proteome</keyword>
<protein>
    <recommendedName>
        <fullName evidence="1">Glycosyltransferase subfamily 4-like N-terminal domain-containing protein</fullName>
    </recommendedName>
</protein>
<proteinExistence type="predicted"/>
<dbReference type="PANTHER" id="PTHR12526:SF637">
    <property type="entry name" value="GLYCOSYLTRANSFERASE EPSF-RELATED"/>
    <property type="match status" value="1"/>
</dbReference>
<dbReference type="EMBL" id="QHKS01000022">
    <property type="protein sequence ID" value="RDJ99491.1"/>
    <property type="molecule type" value="Genomic_DNA"/>
</dbReference>
<organism evidence="2 3">
    <name type="scientific">Paraburkholderia lacunae</name>
    <dbReference type="NCBI Taxonomy" id="2211104"/>
    <lineage>
        <taxon>Bacteria</taxon>
        <taxon>Pseudomonadati</taxon>
        <taxon>Pseudomonadota</taxon>
        <taxon>Betaproteobacteria</taxon>
        <taxon>Burkholderiales</taxon>
        <taxon>Burkholderiaceae</taxon>
        <taxon>Paraburkholderia</taxon>
    </lineage>
</organism>
<dbReference type="Gene3D" id="3.40.50.2000">
    <property type="entry name" value="Glycogen Phosphorylase B"/>
    <property type="match status" value="2"/>
</dbReference>
<sequence>MKVLVVTNMYAGANTASPNQGVFVTEQVDALRRLPDTEVDVMTVNGFSNRLAYPASLFALAYRVLTKKYDIVHYHFGLTAWTAPFLRVLTRAKVVITLHGSDVMGSRFLQRVTRFSIRYCDLCIAVSDAIRNAISSRTRHCVTVPCAVNDVLFMPPVGGRKKDARRRIVVFPSSPARPEKDHPLFVAAIEHLRRISDYVIEERLIDGLDRGSVRELLQQADVLVLTSKREGSPQTVKEAMACALPVVSLSVGDIEQLLGGVNGCRVVRCRDPQGVAAAVAEVLDEAWSAGPARLRELGYLSADVAQRIRTLYQSELAGSRSAVTETRKP</sequence>
<dbReference type="SUPFAM" id="SSF53756">
    <property type="entry name" value="UDP-Glycosyltransferase/glycogen phosphorylase"/>
    <property type="match status" value="1"/>
</dbReference>
<gene>
    <name evidence="2" type="ORF">DLM46_27830</name>
</gene>
<evidence type="ECO:0000313" key="3">
    <source>
        <dbReference type="Proteomes" id="UP000254875"/>
    </source>
</evidence>
<dbReference type="Pfam" id="PF13439">
    <property type="entry name" value="Glyco_transf_4"/>
    <property type="match status" value="1"/>
</dbReference>
<dbReference type="InterPro" id="IPR028098">
    <property type="entry name" value="Glyco_trans_4-like_N"/>
</dbReference>
<evidence type="ECO:0000313" key="2">
    <source>
        <dbReference type="EMBL" id="RDJ99491.1"/>
    </source>
</evidence>
<comment type="caution">
    <text evidence="2">The sequence shown here is derived from an EMBL/GenBank/DDBJ whole genome shotgun (WGS) entry which is preliminary data.</text>
</comment>
<evidence type="ECO:0000259" key="1">
    <source>
        <dbReference type="Pfam" id="PF13439"/>
    </source>
</evidence>